<accession>A0A0A0EZH8</accession>
<name>A0A0A0EZH8_9GAMM</name>
<protein>
    <recommendedName>
        <fullName evidence="1">DUF4426 domain-containing protein</fullName>
    </recommendedName>
</protein>
<evidence type="ECO:0000313" key="3">
    <source>
        <dbReference type="Proteomes" id="UP000029998"/>
    </source>
</evidence>
<sequence length="185" mass="19749">MLPPSACLALGNHSGSPLPLARRRRVAATWIPLLTCLLLGGCGGDTGPAGPPAAATAPSAPQEAVTRIGDVTIRASVVQTSTLPDTVAMQYGIERSDRLALLLVAVRQGPEAQETALPATITATATDLRGRRQDIPMRELRTGDLLDYVGTAEIDLPDTMRFELTIVREGGARSTMQFNREFYPR</sequence>
<keyword evidence="3" id="KW-1185">Reference proteome</keyword>
<proteinExistence type="predicted"/>
<feature type="domain" description="DUF4426" evidence="1">
    <location>
        <begin position="67"/>
        <end position="184"/>
    </location>
</feature>
<reference evidence="2 3" key="1">
    <citation type="submission" date="2013-08" db="EMBL/GenBank/DDBJ databases">
        <title>Genome sequencing of Lysobacter.</title>
        <authorList>
            <person name="Zhang S."/>
            <person name="Wang G."/>
        </authorList>
    </citation>
    <scope>NUCLEOTIDE SEQUENCE [LARGE SCALE GENOMIC DNA]</scope>
    <source>
        <strain evidence="2 3">GH1-9</strain>
    </source>
</reference>
<organism evidence="2 3">
    <name type="scientific">Lysobacter daejeonensis GH1-9</name>
    <dbReference type="NCBI Taxonomy" id="1385517"/>
    <lineage>
        <taxon>Bacteria</taxon>
        <taxon>Pseudomonadati</taxon>
        <taxon>Pseudomonadota</taxon>
        <taxon>Gammaproteobacteria</taxon>
        <taxon>Lysobacterales</taxon>
        <taxon>Lysobacteraceae</taxon>
        <taxon>Aerolutibacter</taxon>
    </lineage>
</organism>
<gene>
    <name evidence="2" type="ORF">N800_01160</name>
</gene>
<dbReference type="STRING" id="1385517.N800_01160"/>
<dbReference type="Proteomes" id="UP000029998">
    <property type="component" value="Unassembled WGS sequence"/>
</dbReference>
<dbReference type="InterPro" id="IPR025218">
    <property type="entry name" value="DUF4426"/>
</dbReference>
<dbReference type="eggNOG" id="ENOG503303T">
    <property type="taxonomic scope" value="Bacteria"/>
</dbReference>
<evidence type="ECO:0000313" key="2">
    <source>
        <dbReference type="EMBL" id="KGM54557.1"/>
    </source>
</evidence>
<dbReference type="EMBL" id="AVPU01000012">
    <property type="protein sequence ID" value="KGM54557.1"/>
    <property type="molecule type" value="Genomic_DNA"/>
</dbReference>
<dbReference type="Pfam" id="PF14467">
    <property type="entry name" value="DUF4426"/>
    <property type="match status" value="1"/>
</dbReference>
<dbReference type="AlphaFoldDB" id="A0A0A0EZH8"/>
<comment type="caution">
    <text evidence="2">The sequence shown here is derived from an EMBL/GenBank/DDBJ whole genome shotgun (WGS) entry which is preliminary data.</text>
</comment>
<dbReference type="Gene3D" id="2.60.40.3340">
    <property type="entry name" value="Domain of unknown function DUF4426"/>
    <property type="match status" value="1"/>
</dbReference>
<evidence type="ECO:0000259" key="1">
    <source>
        <dbReference type="Pfam" id="PF14467"/>
    </source>
</evidence>